<dbReference type="NCBIfam" id="TIGR03618">
    <property type="entry name" value="Rv1155_F420"/>
    <property type="match status" value="1"/>
</dbReference>
<dbReference type="PANTHER" id="PTHR35176:SF6">
    <property type="entry name" value="HEME OXYGENASE HI_0854-RELATED"/>
    <property type="match status" value="1"/>
</dbReference>
<dbReference type="EMBL" id="CP074405">
    <property type="protein sequence ID" value="QVI61022.1"/>
    <property type="molecule type" value="Genomic_DNA"/>
</dbReference>
<evidence type="ECO:0000313" key="6">
    <source>
        <dbReference type="EMBL" id="QVI61022.1"/>
    </source>
</evidence>
<dbReference type="InterPro" id="IPR012349">
    <property type="entry name" value="Split_barrel_FMN-bd"/>
</dbReference>
<accession>A0ABX8D4R1</accession>
<dbReference type="InterPro" id="IPR049445">
    <property type="entry name" value="TetR_SbtR-like_C"/>
</dbReference>
<keyword evidence="2 3" id="KW-0238">DNA-binding</keyword>
<dbReference type="Gene3D" id="1.10.357.10">
    <property type="entry name" value="Tetracycline Repressor, domain 2"/>
    <property type="match status" value="1"/>
</dbReference>
<feature type="domain" description="HTH tetR-type" evidence="5">
    <location>
        <begin position="6"/>
        <end position="65"/>
    </location>
</feature>
<dbReference type="SUPFAM" id="SSF48498">
    <property type="entry name" value="Tetracyclin repressor-like, C-terminal domain"/>
    <property type="match status" value="1"/>
</dbReference>
<feature type="DNA-binding region" description="H-T-H motif" evidence="3">
    <location>
        <begin position="28"/>
        <end position="47"/>
    </location>
</feature>
<evidence type="ECO:0000256" key="4">
    <source>
        <dbReference type="SAM" id="MobiDB-lite"/>
    </source>
</evidence>
<protein>
    <submittedName>
        <fullName evidence="6">TIGR03618 family F420-dependent PPOX class oxidoreductase</fullName>
    </submittedName>
</protein>
<evidence type="ECO:0000313" key="7">
    <source>
        <dbReference type="Proteomes" id="UP000677804"/>
    </source>
</evidence>
<dbReference type="RefSeq" id="WP_207341122.1">
    <property type="nucleotide sequence ID" value="NZ_CP074405.1"/>
</dbReference>
<sequence length="328" mass="34926">MRADAARRRAALIRAARHLFALHGSDIALDAVAEAADVGIATLYRNFSSRAALAEEVALAILDDVHTAADEALDRMSDDPGAAWHAYVRRLVQLDLGALSAALTEHLTDDMSARVRAAQTATLAGVGAVLGAAGAAGLVRGDLAPLDLVLGIGLITRPLPEPVARDVPDLVPRMVDIVLAGMRPGDEVAPDAADRPEGRRRGAGTGLAEQPCVWLTTLRRDGSPHVTPVWFLLDDDTFWIASSTVNVKVANLQRDPRVAIAVDGPGARPAVAQGRAHVHHDIHAHASLLARFAAKYDGWDAADERQDGPRVMIEVPVDRWLLRPDSPV</sequence>
<dbReference type="Pfam" id="PF00440">
    <property type="entry name" value="TetR_N"/>
    <property type="match status" value="1"/>
</dbReference>
<dbReference type="PRINTS" id="PR00455">
    <property type="entry name" value="HTHTETR"/>
</dbReference>
<gene>
    <name evidence="6" type="ORF">KG103_10835</name>
</gene>
<proteinExistence type="predicted"/>
<dbReference type="InterPro" id="IPR052019">
    <property type="entry name" value="F420H2_bilvrd_red/Heme_oxyg"/>
</dbReference>
<keyword evidence="1" id="KW-0560">Oxidoreductase</keyword>
<reference evidence="6 7" key="1">
    <citation type="submission" date="2021-05" db="EMBL/GenBank/DDBJ databases">
        <title>Novel species in genus Cellulomonas.</title>
        <authorList>
            <person name="Zhang G."/>
        </authorList>
    </citation>
    <scope>NUCLEOTIDE SEQUENCE [LARGE SCALE GENOMIC DNA]</scope>
    <source>
        <strain evidence="7">zg-ZUI222</strain>
    </source>
</reference>
<evidence type="ECO:0000256" key="3">
    <source>
        <dbReference type="PROSITE-ProRule" id="PRU00335"/>
    </source>
</evidence>
<evidence type="ECO:0000259" key="5">
    <source>
        <dbReference type="PROSITE" id="PS50977"/>
    </source>
</evidence>
<dbReference type="PANTHER" id="PTHR35176">
    <property type="entry name" value="HEME OXYGENASE HI_0854-RELATED"/>
    <property type="match status" value="1"/>
</dbReference>
<dbReference type="Pfam" id="PF01243">
    <property type="entry name" value="PNPOx_N"/>
    <property type="match status" value="1"/>
</dbReference>
<dbReference type="InterPro" id="IPR011576">
    <property type="entry name" value="Pyridox_Oxase_N"/>
</dbReference>
<dbReference type="InterPro" id="IPR009057">
    <property type="entry name" value="Homeodomain-like_sf"/>
</dbReference>
<organism evidence="6 7">
    <name type="scientific">Cellulomonas wangleii</name>
    <dbReference type="NCBI Taxonomy" id="2816956"/>
    <lineage>
        <taxon>Bacteria</taxon>
        <taxon>Bacillati</taxon>
        <taxon>Actinomycetota</taxon>
        <taxon>Actinomycetes</taxon>
        <taxon>Micrococcales</taxon>
        <taxon>Cellulomonadaceae</taxon>
        <taxon>Cellulomonas</taxon>
    </lineage>
</organism>
<dbReference type="InterPro" id="IPR019920">
    <property type="entry name" value="F420-binding_dom_put"/>
</dbReference>
<name>A0ABX8D4R1_9CELL</name>
<dbReference type="Proteomes" id="UP000677804">
    <property type="component" value="Chromosome"/>
</dbReference>
<dbReference type="Pfam" id="PF21597">
    <property type="entry name" value="TetR_C_43"/>
    <property type="match status" value="1"/>
</dbReference>
<evidence type="ECO:0000256" key="2">
    <source>
        <dbReference type="ARBA" id="ARBA00023125"/>
    </source>
</evidence>
<dbReference type="InterPro" id="IPR001647">
    <property type="entry name" value="HTH_TetR"/>
</dbReference>
<keyword evidence="7" id="KW-1185">Reference proteome</keyword>
<feature type="region of interest" description="Disordered" evidence="4">
    <location>
        <begin position="186"/>
        <end position="205"/>
    </location>
</feature>
<dbReference type="InterPro" id="IPR036271">
    <property type="entry name" value="Tet_transcr_reg_TetR-rel_C_sf"/>
</dbReference>
<dbReference type="SUPFAM" id="SSF50475">
    <property type="entry name" value="FMN-binding split barrel"/>
    <property type="match status" value="1"/>
</dbReference>
<dbReference type="SUPFAM" id="SSF46689">
    <property type="entry name" value="Homeodomain-like"/>
    <property type="match status" value="1"/>
</dbReference>
<dbReference type="PROSITE" id="PS50977">
    <property type="entry name" value="HTH_TETR_2"/>
    <property type="match status" value="1"/>
</dbReference>
<evidence type="ECO:0000256" key="1">
    <source>
        <dbReference type="ARBA" id="ARBA00023002"/>
    </source>
</evidence>
<dbReference type="Gene3D" id="2.30.110.10">
    <property type="entry name" value="Electron Transport, Fmn-binding Protein, Chain A"/>
    <property type="match status" value="1"/>
</dbReference>